<sequence>MTDFFDWLTATDAGVLADRLATQFRLSQEEMRRTTDALVPAFMLGFQRSMLDPDAWGKLLRGFAPSLPASSTSALPSQEAGEAFVRTLFGPELAGAVARQASLLSGQAPDVIEKMMPSLGLLSFQSMLQTMAAFGRQAPGSYPTDPAGQAMAEAMRRSANALEAFSRPADAPRSQQQAMTDLFAGALRGWPWMNAAAAQPMDPMALMTAWTTGWMRPPAPAAPPPPRQPSPAPERAAAAPSGPFAFAGMLANAQSLQAEYMREMLGLFDRYGAGPRAPGS</sequence>
<keyword evidence="3" id="KW-1185">Reference proteome</keyword>
<feature type="compositionally biased region" description="Pro residues" evidence="1">
    <location>
        <begin position="217"/>
        <end position="232"/>
    </location>
</feature>
<evidence type="ECO:0000313" key="2">
    <source>
        <dbReference type="EMBL" id="MBB3936800.1"/>
    </source>
</evidence>
<evidence type="ECO:0000256" key="1">
    <source>
        <dbReference type="SAM" id="MobiDB-lite"/>
    </source>
</evidence>
<comment type="caution">
    <text evidence="2">The sequence shown here is derived from an EMBL/GenBank/DDBJ whole genome shotgun (WGS) entry which is preliminary data.</text>
</comment>
<feature type="region of interest" description="Disordered" evidence="1">
    <location>
        <begin position="216"/>
        <end position="240"/>
    </location>
</feature>
<accession>A0A7W6BV08</accession>
<organism evidence="2 3">
    <name type="scientific">Aureimonas phyllosphaerae</name>
    <dbReference type="NCBI Taxonomy" id="1166078"/>
    <lineage>
        <taxon>Bacteria</taxon>
        <taxon>Pseudomonadati</taxon>
        <taxon>Pseudomonadota</taxon>
        <taxon>Alphaproteobacteria</taxon>
        <taxon>Hyphomicrobiales</taxon>
        <taxon>Aurantimonadaceae</taxon>
        <taxon>Aureimonas</taxon>
    </lineage>
</organism>
<gene>
    <name evidence="2" type="ORF">GGR05_002965</name>
</gene>
<protein>
    <recommendedName>
        <fullName evidence="4">DUF937 domain-containing protein</fullName>
    </recommendedName>
</protein>
<dbReference type="EMBL" id="JACIDO010000006">
    <property type="protein sequence ID" value="MBB3936800.1"/>
    <property type="molecule type" value="Genomic_DNA"/>
</dbReference>
<dbReference type="OrthoDB" id="5526542at2"/>
<proteinExistence type="predicted"/>
<reference evidence="2 3" key="1">
    <citation type="submission" date="2020-08" db="EMBL/GenBank/DDBJ databases">
        <title>Genomic Encyclopedia of Type Strains, Phase IV (KMG-IV): sequencing the most valuable type-strain genomes for metagenomic binning, comparative biology and taxonomic classification.</title>
        <authorList>
            <person name="Goeker M."/>
        </authorList>
    </citation>
    <scope>NUCLEOTIDE SEQUENCE [LARGE SCALE GENOMIC DNA]</scope>
    <source>
        <strain evidence="2 3">DSM 25024</strain>
    </source>
</reference>
<dbReference type="RefSeq" id="WP_090962433.1">
    <property type="nucleotide sequence ID" value="NZ_FOOA01000006.1"/>
</dbReference>
<name>A0A7W6BV08_9HYPH</name>
<dbReference type="Proteomes" id="UP000531216">
    <property type="component" value="Unassembled WGS sequence"/>
</dbReference>
<evidence type="ECO:0000313" key="3">
    <source>
        <dbReference type="Proteomes" id="UP000531216"/>
    </source>
</evidence>
<dbReference type="AlphaFoldDB" id="A0A7W6BV08"/>
<evidence type="ECO:0008006" key="4">
    <source>
        <dbReference type="Google" id="ProtNLM"/>
    </source>
</evidence>